<accession>A0ABQ9NZN3</accession>
<feature type="chain" id="PRO_5046301019" evidence="2">
    <location>
        <begin position="20"/>
        <end position="231"/>
    </location>
</feature>
<dbReference type="PANTHER" id="PTHR28022">
    <property type="entry name" value="GPI MANNOSYLTRANSFERASE 2 SUBUNIT PGA1"/>
    <property type="match status" value="1"/>
</dbReference>
<keyword evidence="1" id="KW-0472">Membrane</keyword>
<keyword evidence="1" id="KW-1133">Transmembrane helix</keyword>
<sequence>MLILALRVLLCYLLVTVQANTEKVIFLGPSSITIPNISPGLEQLQLDTLSPSRNKLATQLPVKFPTDEEPRGTQHWYLIEGLEEGRRYEVRVCWVATQPTAFWLDVHTISEVFETPELISALATYSEQRDRSIPRTPEPRRTDVAATSESLLFLRIHSAADFFTTNQTLMNSPPDVDVDIILDPLLLNVLPRSLGPTAVYLVALAIVGWFLSGTISRWLWKINEPEKEHSS</sequence>
<keyword evidence="1" id="KW-0812">Transmembrane</keyword>
<gene>
    <name evidence="3" type="ORF">H2201_003746</name>
</gene>
<evidence type="ECO:0000256" key="1">
    <source>
        <dbReference type="SAM" id="Phobius"/>
    </source>
</evidence>
<dbReference type="PANTHER" id="PTHR28022:SF1">
    <property type="entry name" value="GPI MANNOSYLTRANSFERASE 2 SUBUNIT PGA1"/>
    <property type="match status" value="1"/>
</dbReference>
<comment type="caution">
    <text evidence="3">The sequence shown here is derived from an EMBL/GenBank/DDBJ whole genome shotgun (WGS) entry which is preliminary data.</text>
</comment>
<feature type="signal peptide" evidence="2">
    <location>
        <begin position="1"/>
        <end position="19"/>
    </location>
</feature>
<evidence type="ECO:0000256" key="2">
    <source>
        <dbReference type="SAM" id="SignalP"/>
    </source>
</evidence>
<protein>
    <submittedName>
        <fullName evidence="3">Uncharacterized protein</fullName>
    </submittedName>
</protein>
<keyword evidence="4" id="KW-1185">Reference proteome</keyword>
<reference evidence="3" key="1">
    <citation type="submission" date="2022-10" db="EMBL/GenBank/DDBJ databases">
        <title>Culturing micro-colonial fungi from biological soil crusts in the Mojave desert and describing Neophaeococcomyces mojavensis, and introducing the new genera and species Taxawa tesnikishii.</title>
        <authorList>
            <person name="Kurbessoian T."/>
            <person name="Stajich J.E."/>
        </authorList>
    </citation>
    <scope>NUCLEOTIDE SEQUENCE</scope>
    <source>
        <strain evidence="3">TK_1</strain>
    </source>
</reference>
<dbReference type="Pfam" id="PF10333">
    <property type="entry name" value="Pga1"/>
    <property type="match status" value="1"/>
</dbReference>
<dbReference type="EMBL" id="JAPDRL010000022">
    <property type="protein sequence ID" value="KAJ9666068.1"/>
    <property type="molecule type" value="Genomic_DNA"/>
</dbReference>
<dbReference type="Proteomes" id="UP001172684">
    <property type="component" value="Unassembled WGS sequence"/>
</dbReference>
<keyword evidence="2" id="KW-0732">Signal</keyword>
<dbReference type="InterPro" id="IPR019433">
    <property type="entry name" value="GPI_ManTrfase_II_coact_Pga1"/>
</dbReference>
<proteinExistence type="predicted"/>
<evidence type="ECO:0000313" key="4">
    <source>
        <dbReference type="Proteomes" id="UP001172684"/>
    </source>
</evidence>
<organism evidence="3 4">
    <name type="scientific">Coniosporium apollinis</name>
    <dbReference type="NCBI Taxonomy" id="61459"/>
    <lineage>
        <taxon>Eukaryota</taxon>
        <taxon>Fungi</taxon>
        <taxon>Dikarya</taxon>
        <taxon>Ascomycota</taxon>
        <taxon>Pezizomycotina</taxon>
        <taxon>Dothideomycetes</taxon>
        <taxon>Dothideomycetes incertae sedis</taxon>
        <taxon>Coniosporium</taxon>
    </lineage>
</organism>
<evidence type="ECO:0000313" key="3">
    <source>
        <dbReference type="EMBL" id="KAJ9666068.1"/>
    </source>
</evidence>
<name>A0ABQ9NZN3_9PEZI</name>
<feature type="transmembrane region" description="Helical" evidence="1">
    <location>
        <begin position="198"/>
        <end position="220"/>
    </location>
</feature>